<evidence type="ECO:0000313" key="9">
    <source>
        <dbReference type="EMBL" id="MBO0662028.1"/>
    </source>
</evidence>
<dbReference type="SUPFAM" id="SSF53182">
    <property type="entry name" value="Pyrrolidone carboxyl peptidase (pyroglutamate aminopeptidase)"/>
    <property type="match status" value="1"/>
</dbReference>
<name>A0A939JRL5_9HYPH</name>
<comment type="caution">
    <text evidence="9">The sequence shown here is derived from an EMBL/GenBank/DDBJ whole genome shotgun (WGS) entry which is preliminary data.</text>
</comment>
<gene>
    <name evidence="9" type="ORF">J1C48_05525</name>
</gene>
<evidence type="ECO:0000256" key="2">
    <source>
        <dbReference type="ARBA" id="ARBA00019191"/>
    </source>
</evidence>
<sequence length="211" mass="22680">MSILAVGFAAFPGVARNPSETLMRQLEAKIQGAGVTTLVLPVAWDESWPALKTAISRMRASTVLLFGAHLRAERFRVELQARNRRELGRADALGAFPAGPAIGDGPATLPCRLDWLRLARTLRAAGIDFEWSSNAGSYLCNDTLYRLALAADGLGIERFGFFHLPSSDEGVADLLVEPALPEVFMSLPLDRLEAAALAILAACGYEPSTDV</sequence>
<dbReference type="GO" id="GO:0016920">
    <property type="term" value="F:pyroglutamyl-peptidase activity"/>
    <property type="evidence" value="ECO:0007669"/>
    <property type="project" value="InterPro"/>
</dbReference>
<dbReference type="Pfam" id="PF01470">
    <property type="entry name" value="Peptidase_C15"/>
    <property type="match status" value="1"/>
</dbReference>
<evidence type="ECO:0000256" key="1">
    <source>
        <dbReference type="ARBA" id="ARBA00006641"/>
    </source>
</evidence>
<comment type="similarity">
    <text evidence="1">Belongs to the peptidase C15 family.</text>
</comment>
<dbReference type="RefSeq" id="WP_207256789.1">
    <property type="nucleotide sequence ID" value="NZ_JAFMPP010000003.1"/>
</dbReference>
<dbReference type="PANTHER" id="PTHR23402">
    <property type="entry name" value="PROTEASE FAMILY C15 PYROGLUTAMYL-PEPTIDASE I-RELATED"/>
    <property type="match status" value="1"/>
</dbReference>
<evidence type="ECO:0000256" key="3">
    <source>
        <dbReference type="ARBA" id="ARBA00022490"/>
    </source>
</evidence>
<organism evidence="9 10">
    <name type="scientific">Jiella flava</name>
    <dbReference type="NCBI Taxonomy" id="2816857"/>
    <lineage>
        <taxon>Bacteria</taxon>
        <taxon>Pseudomonadati</taxon>
        <taxon>Pseudomonadota</taxon>
        <taxon>Alphaproteobacteria</taxon>
        <taxon>Hyphomicrobiales</taxon>
        <taxon>Aurantimonadaceae</taxon>
        <taxon>Jiella</taxon>
    </lineage>
</organism>
<evidence type="ECO:0000313" key="10">
    <source>
        <dbReference type="Proteomes" id="UP000664122"/>
    </source>
</evidence>
<keyword evidence="4" id="KW-0645">Protease</keyword>
<dbReference type="GO" id="GO:0005829">
    <property type="term" value="C:cytosol"/>
    <property type="evidence" value="ECO:0007669"/>
    <property type="project" value="InterPro"/>
</dbReference>
<keyword evidence="3" id="KW-0963">Cytoplasm</keyword>
<dbReference type="AlphaFoldDB" id="A0A939JRL5"/>
<accession>A0A939JRL5</accession>
<keyword evidence="5" id="KW-0378">Hydrolase</keyword>
<reference evidence="9" key="1">
    <citation type="submission" date="2021-03" db="EMBL/GenBank/DDBJ databases">
        <title>Whole genome sequence of Jiella sp. CQZ9-1.</title>
        <authorList>
            <person name="Tuo L."/>
        </authorList>
    </citation>
    <scope>NUCLEOTIDE SEQUENCE</scope>
    <source>
        <strain evidence="9">CQZ9-1</strain>
    </source>
</reference>
<dbReference type="GO" id="GO:0006508">
    <property type="term" value="P:proteolysis"/>
    <property type="evidence" value="ECO:0007669"/>
    <property type="project" value="UniProtKB-KW"/>
</dbReference>
<proteinExistence type="inferred from homology"/>
<dbReference type="InterPro" id="IPR000816">
    <property type="entry name" value="Peptidase_C15"/>
</dbReference>
<dbReference type="PANTHER" id="PTHR23402:SF1">
    <property type="entry name" value="PYROGLUTAMYL-PEPTIDASE I"/>
    <property type="match status" value="1"/>
</dbReference>
<dbReference type="InterPro" id="IPR016125">
    <property type="entry name" value="Peptidase_C15-like"/>
</dbReference>
<dbReference type="PRINTS" id="PR00706">
    <property type="entry name" value="PYROGLUPTASE"/>
</dbReference>
<dbReference type="EMBL" id="JAFMPP010000003">
    <property type="protein sequence ID" value="MBO0662028.1"/>
    <property type="molecule type" value="Genomic_DNA"/>
</dbReference>
<keyword evidence="10" id="KW-1185">Reference proteome</keyword>
<keyword evidence="6" id="KW-0788">Thiol protease</keyword>
<dbReference type="InterPro" id="IPR036440">
    <property type="entry name" value="Peptidase_C15-like_sf"/>
</dbReference>
<dbReference type="Proteomes" id="UP000664122">
    <property type="component" value="Unassembled WGS sequence"/>
</dbReference>
<evidence type="ECO:0000256" key="4">
    <source>
        <dbReference type="ARBA" id="ARBA00022670"/>
    </source>
</evidence>
<evidence type="ECO:0000256" key="6">
    <source>
        <dbReference type="ARBA" id="ARBA00022807"/>
    </source>
</evidence>
<evidence type="ECO:0000256" key="8">
    <source>
        <dbReference type="ARBA" id="ARBA00031559"/>
    </source>
</evidence>
<evidence type="ECO:0000256" key="5">
    <source>
        <dbReference type="ARBA" id="ARBA00022801"/>
    </source>
</evidence>
<evidence type="ECO:0000256" key="7">
    <source>
        <dbReference type="ARBA" id="ARBA00030836"/>
    </source>
</evidence>
<dbReference type="Gene3D" id="3.40.630.20">
    <property type="entry name" value="Peptidase C15, pyroglutamyl peptidase I-like"/>
    <property type="match status" value="1"/>
</dbReference>
<protein>
    <recommendedName>
        <fullName evidence="2">Pyrrolidone-carboxylate peptidase</fullName>
    </recommendedName>
    <alternativeName>
        <fullName evidence="7">5-oxoprolyl-peptidase</fullName>
    </alternativeName>
    <alternativeName>
        <fullName evidence="8">Pyroglutamyl-peptidase I</fullName>
    </alternativeName>
</protein>